<dbReference type="Pfam" id="PF00270">
    <property type="entry name" value="DEAD"/>
    <property type="match status" value="1"/>
</dbReference>
<gene>
    <name evidence="12" type="ORF">BFS26_00280</name>
</gene>
<evidence type="ECO:0000256" key="5">
    <source>
        <dbReference type="ARBA" id="ARBA00022741"/>
    </source>
</evidence>
<dbReference type="CDD" id="cd17930">
    <property type="entry name" value="DEXHc_cas3"/>
    <property type="match status" value="1"/>
</dbReference>
<keyword evidence="5" id="KW-0547">Nucleotide-binding</keyword>
<dbReference type="GO" id="GO:0003677">
    <property type="term" value="F:DNA binding"/>
    <property type="evidence" value="ECO:0007669"/>
    <property type="project" value="TreeGrafter"/>
</dbReference>
<evidence type="ECO:0000313" key="12">
    <source>
        <dbReference type="EMBL" id="OIN65368.1"/>
    </source>
</evidence>
<dbReference type="SUPFAM" id="SSF52540">
    <property type="entry name" value="P-loop containing nucleoside triphosphate hydrolases"/>
    <property type="match status" value="1"/>
</dbReference>
<proteinExistence type="inferred from homology"/>
<dbReference type="Gene3D" id="1.10.3210.30">
    <property type="match status" value="1"/>
</dbReference>
<evidence type="ECO:0000259" key="11">
    <source>
        <dbReference type="PROSITE" id="PS51643"/>
    </source>
</evidence>
<dbReference type="GO" id="GO:0005524">
    <property type="term" value="F:ATP binding"/>
    <property type="evidence" value="ECO:0007669"/>
    <property type="project" value="UniProtKB-KW"/>
</dbReference>
<dbReference type="SMART" id="SM00487">
    <property type="entry name" value="DEXDc"/>
    <property type="match status" value="1"/>
</dbReference>
<evidence type="ECO:0000256" key="3">
    <source>
        <dbReference type="ARBA" id="ARBA00022722"/>
    </source>
</evidence>
<dbReference type="InterPro" id="IPR054712">
    <property type="entry name" value="Cas3-like_dom"/>
</dbReference>
<dbReference type="Pfam" id="PF22590">
    <property type="entry name" value="Cas3-like_C_2"/>
    <property type="match status" value="1"/>
</dbReference>
<keyword evidence="4" id="KW-0479">Metal-binding</keyword>
<dbReference type="InterPro" id="IPR006483">
    <property type="entry name" value="CRISPR-assoc_Cas3_HD"/>
</dbReference>
<evidence type="ECO:0000256" key="6">
    <source>
        <dbReference type="ARBA" id="ARBA00022801"/>
    </source>
</evidence>
<evidence type="ECO:0000256" key="2">
    <source>
        <dbReference type="ARBA" id="ARBA00009046"/>
    </source>
</evidence>
<dbReference type="PANTHER" id="PTHR47962:SF5">
    <property type="entry name" value="ATP-DEPENDENT HELICASE LHR-RELATED"/>
    <property type="match status" value="1"/>
</dbReference>
<name>A0A1S2W542_BIFLN</name>
<protein>
    <recommendedName>
        <fullName evidence="14">CRISPR-associated helicase Cas3</fullName>
    </recommendedName>
</protein>
<dbReference type="InterPro" id="IPR006474">
    <property type="entry name" value="Helicase_Cas3_CRISPR-ass_core"/>
</dbReference>
<dbReference type="InterPro" id="IPR052511">
    <property type="entry name" value="ATP-dep_Helicase"/>
</dbReference>
<dbReference type="PROSITE" id="PS51643">
    <property type="entry name" value="HD_CAS3"/>
    <property type="match status" value="1"/>
</dbReference>
<evidence type="ECO:0000256" key="1">
    <source>
        <dbReference type="ARBA" id="ARBA00006847"/>
    </source>
</evidence>
<comment type="caution">
    <text evidence="12">The sequence shown here is derived from an EMBL/GenBank/DDBJ whole genome shotgun (WGS) entry which is preliminary data.</text>
</comment>
<dbReference type="GO" id="GO:0016887">
    <property type="term" value="F:ATP hydrolysis activity"/>
    <property type="evidence" value="ECO:0007669"/>
    <property type="project" value="TreeGrafter"/>
</dbReference>
<sequence>MAGCLAGGFAKGFGYLDDGLLAGLVHDLGKYSDAFQRRIRNPDHCGPVDHSTAGALLLMRYACPLAAMAVAGHHAGLPDFGSYGELEGPTFMSRMNRARRAGDCNPLALAQAGETQLNIPQSAFLHGTRSAKPTTSGKRSERWSLYADMMLTRMLFSALVDADRLDAEFFTSNRIDRAEHHILESLKKHLGPQNLASGRVPAFDALREASLTVSVERDAEDRSRIDRLAAIMENTADGYLAAPDKRPIDIRRCELLERCLDCGKDPSYGTGLYTLTAPTGSGKTISSIAFALEHARTNNLRRVIYVIPYTSIIDQTVGQFEAIFGTDAVLPHYSEAPYQLKNESDMDETDLRRALAAENWNTPIVITTAVQFFESLYSNATSRCRKLHNIADSVIVFDEAQTLPVPYLRPCVRAIAELVERYGSTAVLCTATQPELQPLFDESFDGDHVRVPEISPFTRDDRDSFRRVTIKRLGDIALDALAERLGSHKQVLCVVNTRSKAQYLHDRLAEDDAEGSFCLTTLQCAADRQRLFAEIRDRLDAGASCRVVSTSLIEAGVDVDFPVAYREEAGLDSVIQTAGRCNREGRRLASESVVHVFSTEGGCAPFLRQNIAAFRAVADRHADLNTDEAVRAYFAEVLCLRNGGVARANVGNDALDRKRILPLHGRDANWPFADIAKRFRLIDTPTIPVYIPLPGEGSLLCERLERGDMDRTLFRKLGIYAVNVWPRHLEQLKSVGAVLAVGPGKSDEEDCFVLRDMGLYSSRLGLRLDGATADGIFV</sequence>
<dbReference type="CDD" id="cd09641">
    <property type="entry name" value="Cas3''_I"/>
    <property type="match status" value="1"/>
</dbReference>
<dbReference type="InterPro" id="IPR038257">
    <property type="entry name" value="CRISPR-assoc_Cas3_HD_sf"/>
</dbReference>
<dbReference type="NCBIfam" id="TIGR01596">
    <property type="entry name" value="cas3_HD"/>
    <property type="match status" value="1"/>
</dbReference>
<dbReference type="PANTHER" id="PTHR47962">
    <property type="entry name" value="ATP-DEPENDENT HELICASE LHR-RELATED-RELATED"/>
    <property type="match status" value="1"/>
</dbReference>
<dbReference type="EMBL" id="MOAE01000002">
    <property type="protein sequence ID" value="OIN65368.1"/>
    <property type="molecule type" value="Genomic_DNA"/>
</dbReference>
<dbReference type="NCBIfam" id="TIGR01587">
    <property type="entry name" value="cas3_core"/>
    <property type="match status" value="1"/>
</dbReference>
<evidence type="ECO:0008006" key="14">
    <source>
        <dbReference type="Google" id="ProtNLM"/>
    </source>
</evidence>
<feature type="domain" description="HD Cas3-type" evidence="11">
    <location>
        <begin position="1"/>
        <end position="165"/>
    </location>
</feature>
<feature type="domain" description="Helicase ATP-binding" evidence="10">
    <location>
        <begin position="275"/>
        <end position="451"/>
    </location>
</feature>
<comment type="similarity">
    <text evidence="2">In the central section; belongs to the CRISPR-associated helicase Cas3 family.</text>
</comment>
<keyword evidence="7" id="KW-0347">Helicase</keyword>
<evidence type="ECO:0000256" key="4">
    <source>
        <dbReference type="ARBA" id="ARBA00022723"/>
    </source>
</evidence>
<accession>A0A1S2W542</accession>
<evidence type="ECO:0000256" key="8">
    <source>
        <dbReference type="ARBA" id="ARBA00022840"/>
    </source>
</evidence>
<dbReference type="InterPro" id="IPR011545">
    <property type="entry name" value="DEAD/DEAH_box_helicase_dom"/>
</dbReference>
<dbReference type="GO" id="GO:0046872">
    <property type="term" value="F:metal ion binding"/>
    <property type="evidence" value="ECO:0007669"/>
    <property type="project" value="UniProtKB-KW"/>
</dbReference>
<evidence type="ECO:0000256" key="9">
    <source>
        <dbReference type="ARBA" id="ARBA00023118"/>
    </source>
</evidence>
<keyword evidence="6" id="KW-0378">Hydrolase</keyword>
<dbReference type="GO" id="GO:0004386">
    <property type="term" value="F:helicase activity"/>
    <property type="evidence" value="ECO:0007669"/>
    <property type="project" value="UniProtKB-KW"/>
</dbReference>
<evidence type="ECO:0000259" key="10">
    <source>
        <dbReference type="PROSITE" id="PS51192"/>
    </source>
</evidence>
<organism evidence="12 13">
    <name type="scientific">Bifidobacterium longum subsp. suis</name>
    <dbReference type="NCBI Taxonomy" id="1695"/>
    <lineage>
        <taxon>Bacteria</taxon>
        <taxon>Bacillati</taxon>
        <taxon>Actinomycetota</taxon>
        <taxon>Actinomycetes</taxon>
        <taxon>Bifidobacteriales</taxon>
        <taxon>Bifidobacteriaceae</taxon>
        <taxon>Bifidobacterium</taxon>
    </lineage>
</organism>
<dbReference type="InterPro" id="IPR027417">
    <property type="entry name" value="P-loop_NTPase"/>
</dbReference>
<evidence type="ECO:0000256" key="7">
    <source>
        <dbReference type="ARBA" id="ARBA00022806"/>
    </source>
</evidence>
<reference evidence="12 13" key="1">
    <citation type="journal article" date="2016" name="BMC Microbiol.">
        <title>Fucosyllactose and L-fucose utilization of infant Bifidobacterium longum and Bifidobacterium kashiwanohense.</title>
        <authorList>
            <person name="Bunesova V."/>
            <person name="Lacroix C."/>
            <person name="Schwab C."/>
        </authorList>
    </citation>
    <scope>NUCLEOTIDE SEQUENCE [LARGE SCALE GENOMIC DNA]</scope>
    <source>
        <strain evidence="12 13">BSM11-5</strain>
    </source>
</reference>
<dbReference type="GO" id="GO:0051607">
    <property type="term" value="P:defense response to virus"/>
    <property type="evidence" value="ECO:0007669"/>
    <property type="project" value="UniProtKB-KW"/>
</dbReference>
<keyword evidence="8" id="KW-0067">ATP-binding</keyword>
<evidence type="ECO:0000313" key="13">
    <source>
        <dbReference type="Proteomes" id="UP000181801"/>
    </source>
</evidence>
<dbReference type="AlphaFoldDB" id="A0A1S2W542"/>
<comment type="similarity">
    <text evidence="1">In the N-terminal section; belongs to the CRISPR-associated nuclease Cas3-HD family.</text>
</comment>
<keyword evidence="3" id="KW-0540">Nuclease</keyword>
<keyword evidence="9" id="KW-0051">Antiviral defense</keyword>
<dbReference type="GO" id="GO:0004518">
    <property type="term" value="F:nuclease activity"/>
    <property type="evidence" value="ECO:0007669"/>
    <property type="project" value="UniProtKB-KW"/>
</dbReference>
<dbReference type="InterPro" id="IPR014001">
    <property type="entry name" value="Helicase_ATP-bd"/>
</dbReference>
<dbReference type="Gene3D" id="3.40.50.300">
    <property type="entry name" value="P-loop containing nucleotide triphosphate hydrolases"/>
    <property type="match status" value="2"/>
</dbReference>
<dbReference type="Proteomes" id="UP000181801">
    <property type="component" value="Unassembled WGS sequence"/>
</dbReference>
<dbReference type="PROSITE" id="PS51192">
    <property type="entry name" value="HELICASE_ATP_BIND_1"/>
    <property type="match status" value="1"/>
</dbReference>